<keyword evidence="13" id="KW-1185">Reference proteome</keyword>
<dbReference type="PROSITE" id="PS50884">
    <property type="entry name" value="ZF_DOF_2"/>
    <property type="match status" value="1"/>
</dbReference>
<keyword evidence="4 9" id="KW-0805">Transcription regulation</keyword>
<evidence type="ECO:0000256" key="3">
    <source>
        <dbReference type="ARBA" id="ARBA00022833"/>
    </source>
</evidence>
<feature type="compositionally biased region" description="Polar residues" evidence="10">
    <location>
        <begin position="105"/>
        <end position="114"/>
    </location>
</feature>
<dbReference type="GO" id="GO:0003700">
    <property type="term" value="F:DNA-binding transcription factor activity"/>
    <property type="evidence" value="ECO:0007669"/>
    <property type="project" value="UniProtKB-UniRule"/>
</dbReference>
<name>A0A5A7RHX4_STRAF</name>
<comment type="function">
    <text evidence="9">Transcription factor that binds specifically to a 5'-AA[AG]G-3' consensus core sequence.</text>
</comment>
<evidence type="ECO:0000256" key="7">
    <source>
        <dbReference type="ARBA" id="ARBA00023242"/>
    </source>
</evidence>
<proteinExistence type="predicted"/>
<accession>A0A5A7RHX4</accession>
<organism evidence="12 13">
    <name type="scientific">Striga asiatica</name>
    <name type="common">Asiatic witchweed</name>
    <name type="synonym">Buchnera asiatica</name>
    <dbReference type="NCBI Taxonomy" id="4170"/>
    <lineage>
        <taxon>Eukaryota</taxon>
        <taxon>Viridiplantae</taxon>
        <taxon>Streptophyta</taxon>
        <taxon>Embryophyta</taxon>
        <taxon>Tracheophyta</taxon>
        <taxon>Spermatophyta</taxon>
        <taxon>Magnoliopsida</taxon>
        <taxon>eudicotyledons</taxon>
        <taxon>Gunneridae</taxon>
        <taxon>Pentapetalae</taxon>
        <taxon>asterids</taxon>
        <taxon>lamiids</taxon>
        <taxon>Lamiales</taxon>
        <taxon>Orobanchaceae</taxon>
        <taxon>Buchnereae</taxon>
        <taxon>Striga</taxon>
    </lineage>
</organism>
<dbReference type="OrthoDB" id="1927254at2759"/>
<evidence type="ECO:0000256" key="8">
    <source>
        <dbReference type="PROSITE-ProRule" id="PRU00071"/>
    </source>
</evidence>
<feature type="compositionally biased region" description="Low complexity" evidence="10">
    <location>
        <begin position="1"/>
        <end position="14"/>
    </location>
</feature>
<feature type="compositionally biased region" description="Basic and acidic residues" evidence="10">
    <location>
        <begin position="21"/>
        <end position="38"/>
    </location>
</feature>
<protein>
    <recommendedName>
        <fullName evidence="9">Dof zinc finger protein</fullName>
    </recommendedName>
</protein>
<dbReference type="InterPro" id="IPR003851">
    <property type="entry name" value="Znf_Dof"/>
</dbReference>
<comment type="caution">
    <text evidence="12">The sequence shown here is derived from an EMBL/GenBank/DDBJ whole genome shotgun (WGS) entry which is preliminary data.</text>
</comment>
<gene>
    <name evidence="12" type="ORF">STAS_34565</name>
</gene>
<dbReference type="AlphaFoldDB" id="A0A5A7RHX4"/>
<dbReference type="GO" id="GO:0008270">
    <property type="term" value="F:zinc ion binding"/>
    <property type="evidence" value="ECO:0007669"/>
    <property type="project" value="UniProtKB-KW"/>
</dbReference>
<keyword evidence="1 9" id="KW-0479">Metal-binding</keyword>
<keyword evidence="5 8" id="KW-0238">DNA-binding</keyword>
<dbReference type="PROSITE" id="PS01361">
    <property type="entry name" value="ZF_DOF_1"/>
    <property type="match status" value="1"/>
</dbReference>
<feature type="domain" description="Dof-type" evidence="11">
    <location>
        <begin position="43"/>
        <end position="97"/>
    </location>
</feature>
<keyword evidence="2 8" id="KW-0863">Zinc-finger</keyword>
<evidence type="ECO:0000256" key="2">
    <source>
        <dbReference type="ARBA" id="ARBA00022771"/>
    </source>
</evidence>
<evidence type="ECO:0000256" key="1">
    <source>
        <dbReference type="ARBA" id="ARBA00022723"/>
    </source>
</evidence>
<dbReference type="PANTHER" id="PTHR31992:SF159">
    <property type="entry name" value="DOF ZINC FINGER PROTEIN"/>
    <property type="match status" value="1"/>
</dbReference>
<evidence type="ECO:0000256" key="6">
    <source>
        <dbReference type="ARBA" id="ARBA00023163"/>
    </source>
</evidence>
<evidence type="ECO:0000256" key="10">
    <source>
        <dbReference type="SAM" id="MobiDB-lite"/>
    </source>
</evidence>
<comment type="subcellular location">
    <subcellularLocation>
        <location evidence="8 9">Nucleus</location>
    </subcellularLocation>
</comment>
<dbReference type="PANTHER" id="PTHR31992">
    <property type="entry name" value="DOF ZINC FINGER PROTEIN DOF1.4-RELATED"/>
    <property type="match status" value="1"/>
</dbReference>
<keyword evidence="3 9" id="KW-0862">Zinc</keyword>
<dbReference type="Proteomes" id="UP000325081">
    <property type="component" value="Unassembled WGS sequence"/>
</dbReference>
<evidence type="ECO:0000313" key="13">
    <source>
        <dbReference type="Proteomes" id="UP000325081"/>
    </source>
</evidence>
<feature type="region of interest" description="Disordered" evidence="10">
    <location>
        <begin position="1"/>
        <end position="38"/>
    </location>
</feature>
<evidence type="ECO:0000256" key="9">
    <source>
        <dbReference type="RuleBase" id="RU369094"/>
    </source>
</evidence>
<evidence type="ECO:0000256" key="5">
    <source>
        <dbReference type="ARBA" id="ARBA00023125"/>
    </source>
</evidence>
<keyword evidence="7 8" id="KW-0539">Nucleus</keyword>
<reference evidence="13" key="1">
    <citation type="journal article" date="2019" name="Curr. Biol.">
        <title>Genome Sequence of Striga asiatica Provides Insight into the Evolution of Plant Parasitism.</title>
        <authorList>
            <person name="Yoshida S."/>
            <person name="Kim S."/>
            <person name="Wafula E.K."/>
            <person name="Tanskanen J."/>
            <person name="Kim Y.M."/>
            <person name="Honaas L."/>
            <person name="Yang Z."/>
            <person name="Spallek T."/>
            <person name="Conn C.E."/>
            <person name="Ichihashi Y."/>
            <person name="Cheong K."/>
            <person name="Cui S."/>
            <person name="Der J.P."/>
            <person name="Gundlach H."/>
            <person name="Jiao Y."/>
            <person name="Hori C."/>
            <person name="Ishida J.K."/>
            <person name="Kasahara H."/>
            <person name="Kiba T."/>
            <person name="Kim M.S."/>
            <person name="Koo N."/>
            <person name="Laohavisit A."/>
            <person name="Lee Y.H."/>
            <person name="Lumba S."/>
            <person name="McCourt P."/>
            <person name="Mortimer J.C."/>
            <person name="Mutuku J.M."/>
            <person name="Nomura T."/>
            <person name="Sasaki-Sekimoto Y."/>
            <person name="Seto Y."/>
            <person name="Wang Y."/>
            <person name="Wakatake T."/>
            <person name="Sakakibara H."/>
            <person name="Demura T."/>
            <person name="Yamaguchi S."/>
            <person name="Yoneyama K."/>
            <person name="Manabe R.I."/>
            <person name="Nelson D.C."/>
            <person name="Schulman A.H."/>
            <person name="Timko M.P."/>
            <person name="dePamphilis C.W."/>
            <person name="Choi D."/>
            <person name="Shirasu K."/>
        </authorList>
    </citation>
    <scope>NUCLEOTIDE SEQUENCE [LARGE SCALE GENOMIC DNA]</scope>
    <source>
        <strain evidence="13">cv. UVA1</strain>
    </source>
</reference>
<dbReference type="InterPro" id="IPR045174">
    <property type="entry name" value="Dof"/>
</dbReference>
<evidence type="ECO:0000259" key="11">
    <source>
        <dbReference type="PROSITE" id="PS50884"/>
    </source>
</evidence>
<evidence type="ECO:0000313" key="12">
    <source>
        <dbReference type="EMBL" id="GER56827.1"/>
    </source>
</evidence>
<feature type="region of interest" description="Disordered" evidence="10">
    <location>
        <begin position="88"/>
        <end position="121"/>
    </location>
</feature>
<keyword evidence="6 9" id="KW-0804">Transcription</keyword>
<feature type="compositionally biased region" description="Basic residues" evidence="10">
    <location>
        <begin position="93"/>
        <end position="104"/>
    </location>
</feature>
<dbReference type="EMBL" id="BKCP01012737">
    <property type="protein sequence ID" value="GER56827.1"/>
    <property type="molecule type" value="Genomic_DNA"/>
</dbReference>
<sequence length="284" mass="31190">MDSPPTVTTTTTTPPGGGGPHHIDHHPFSERQRTLRPQHEHALKCPRCESTHTKFCYYNNYSLSQPRYFCKTCRRYWTKGGTLRNIPVGGGCRKNKKVTSKKNNHNPSTSSSSAPPHVATRDLKNNNTELQLAFPDGQLAVGPGLFNPVSPGLLFGPADPIGYMGIMGGMQQNPSGEGGFDGLGINNHAFGMIDNNVLLPYDETSYPSYNNMINQHHHHHVDHHVFSSRHEVDVKPNARVLSLEWQDCNSDVGIKDTFGYSIGGLGSWAGLMNGYGPSTMNPLV</sequence>
<dbReference type="GO" id="GO:0003677">
    <property type="term" value="F:DNA binding"/>
    <property type="evidence" value="ECO:0007669"/>
    <property type="project" value="UniProtKB-UniRule"/>
</dbReference>
<evidence type="ECO:0000256" key="4">
    <source>
        <dbReference type="ARBA" id="ARBA00023015"/>
    </source>
</evidence>
<dbReference type="GO" id="GO:0005634">
    <property type="term" value="C:nucleus"/>
    <property type="evidence" value="ECO:0007669"/>
    <property type="project" value="UniProtKB-SubCell"/>
</dbReference>
<dbReference type="Pfam" id="PF02701">
    <property type="entry name" value="Zn_ribbon_Dof"/>
    <property type="match status" value="1"/>
</dbReference>